<dbReference type="Gene3D" id="3.10.20.230">
    <property type="entry name" value="Doublecortin domain"/>
    <property type="match status" value="2"/>
</dbReference>
<dbReference type="GO" id="GO:0043005">
    <property type="term" value="C:neuron projection"/>
    <property type="evidence" value="ECO:0007669"/>
    <property type="project" value="UniProtKB-ARBA"/>
</dbReference>
<feature type="compositionally biased region" description="Basic and acidic residues" evidence="6">
    <location>
        <begin position="1646"/>
        <end position="1663"/>
    </location>
</feature>
<dbReference type="GO" id="GO:0042461">
    <property type="term" value="P:photoreceptor cell development"/>
    <property type="evidence" value="ECO:0007669"/>
    <property type="project" value="TreeGrafter"/>
</dbReference>
<evidence type="ECO:0000256" key="5">
    <source>
        <dbReference type="ARBA" id="ARBA00023273"/>
    </source>
</evidence>
<dbReference type="EMBL" id="JAINUF010000019">
    <property type="protein sequence ID" value="KAJ8336484.1"/>
    <property type="molecule type" value="Genomic_DNA"/>
</dbReference>
<dbReference type="FunFam" id="3.10.20.230:FF:000006">
    <property type="entry name" value="Oxygen-regulated protein 1"/>
    <property type="match status" value="1"/>
</dbReference>
<feature type="compositionally biased region" description="Basic and acidic residues" evidence="6">
    <location>
        <begin position="597"/>
        <end position="614"/>
    </location>
</feature>
<comment type="subcellular location">
    <subcellularLocation>
        <location evidence="1">Cell projection</location>
    </subcellularLocation>
    <subcellularLocation>
        <location evidence="2">Cytoplasm</location>
    </subcellularLocation>
</comment>
<keyword evidence="4" id="KW-0677">Repeat</keyword>
<feature type="compositionally biased region" description="Acidic residues" evidence="6">
    <location>
        <begin position="1476"/>
        <end position="1485"/>
    </location>
</feature>
<evidence type="ECO:0000256" key="1">
    <source>
        <dbReference type="ARBA" id="ARBA00004316"/>
    </source>
</evidence>
<evidence type="ECO:0000256" key="3">
    <source>
        <dbReference type="ARBA" id="ARBA00022490"/>
    </source>
</evidence>
<evidence type="ECO:0000256" key="4">
    <source>
        <dbReference type="ARBA" id="ARBA00022737"/>
    </source>
</evidence>
<feature type="compositionally biased region" description="Polar residues" evidence="6">
    <location>
        <begin position="581"/>
        <end position="595"/>
    </location>
</feature>
<dbReference type="PROSITE" id="PS50309">
    <property type="entry name" value="DC"/>
    <property type="match status" value="2"/>
</dbReference>
<dbReference type="SUPFAM" id="SSF89837">
    <property type="entry name" value="Doublecortin (DC)"/>
    <property type="match status" value="2"/>
</dbReference>
<evidence type="ECO:0000256" key="6">
    <source>
        <dbReference type="SAM" id="MobiDB-lite"/>
    </source>
</evidence>
<dbReference type="GO" id="GO:0035556">
    <property type="term" value="P:intracellular signal transduction"/>
    <property type="evidence" value="ECO:0007669"/>
    <property type="project" value="InterPro"/>
</dbReference>
<feature type="compositionally biased region" description="Basic and acidic residues" evidence="6">
    <location>
        <begin position="1"/>
        <end position="14"/>
    </location>
</feature>
<proteinExistence type="predicted"/>
<keyword evidence="3" id="KW-0963">Cytoplasm</keyword>
<dbReference type="GO" id="GO:0060041">
    <property type="term" value="P:retina development in camera-type eye"/>
    <property type="evidence" value="ECO:0007669"/>
    <property type="project" value="TreeGrafter"/>
</dbReference>
<feature type="region of interest" description="Disordered" evidence="6">
    <location>
        <begin position="1635"/>
        <end position="1714"/>
    </location>
</feature>
<feature type="region of interest" description="Disordered" evidence="6">
    <location>
        <begin position="367"/>
        <end position="406"/>
    </location>
</feature>
<dbReference type="OrthoDB" id="9895813at2759"/>
<dbReference type="SMART" id="SM00537">
    <property type="entry name" value="DCX"/>
    <property type="match status" value="2"/>
</dbReference>
<dbReference type="GO" id="GO:0005930">
    <property type="term" value="C:axoneme"/>
    <property type="evidence" value="ECO:0007669"/>
    <property type="project" value="TreeGrafter"/>
</dbReference>
<evidence type="ECO:0000313" key="8">
    <source>
        <dbReference type="EMBL" id="KAJ8336484.1"/>
    </source>
</evidence>
<gene>
    <name evidence="8" type="ORF">SKAU_G00377040</name>
</gene>
<dbReference type="InterPro" id="IPR003533">
    <property type="entry name" value="Doublecortin_dom"/>
</dbReference>
<feature type="domain" description="Doublecortin" evidence="7">
    <location>
        <begin position="33"/>
        <end position="115"/>
    </location>
</feature>
<feature type="region of interest" description="Disordered" evidence="6">
    <location>
        <begin position="444"/>
        <end position="470"/>
    </location>
</feature>
<feature type="region of interest" description="Disordered" evidence="6">
    <location>
        <begin position="232"/>
        <end position="281"/>
    </location>
</feature>
<feature type="compositionally biased region" description="Polar residues" evidence="6">
    <location>
        <begin position="629"/>
        <end position="647"/>
    </location>
</feature>
<feature type="compositionally biased region" description="Basic residues" evidence="6">
    <location>
        <begin position="726"/>
        <end position="735"/>
    </location>
</feature>
<feature type="domain" description="Doublecortin" evidence="7">
    <location>
        <begin position="156"/>
        <end position="235"/>
    </location>
</feature>
<protein>
    <recommendedName>
        <fullName evidence="7">Doublecortin domain-containing protein</fullName>
    </recommendedName>
</protein>
<name>A0A9Q1ECW4_SYNKA</name>
<feature type="compositionally biased region" description="Basic and acidic residues" evidence="6">
    <location>
        <begin position="691"/>
        <end position="724"/>
    </location>
</feature>
<feature type="compositionally biased region" description="Polar residues" evidence="6">
    <location>
        <begin position="367"/>
        <end position="394"/>
    </location>
</feature>
<feature type="region of interest" description="Disordered" evidence="6">
    <location>
        <begin position="1402"/>
        <end position="1527"/>
    </location>
</feature>
<feature type="region of interest" description="Disordered" evidence="6">
    <location>
        <begin position="569"/>
        <end position="739"/>
    </location>
</feature>
<feature type="compositionally biased region" description="Basic and acidic residues" evidence="6">
    <location>
        <begin position="1498"/>
        <end position="1507"/>
    </location>
</feature>
<comment type="caution">
    <text evidence="8">The sequence shown here is derived from an EMBL/GenBank/DDBJ whole genome shotgun (WGS) entry which is preliminary data.</text>
</comment>
<keyword evidence="5" id="KW-0966">Cell projection</keyword>
<dbReference type="PANTHER" id="PTHR23005">
    <property type="entry name" value="RETINITIS PIGMENTOSA 1 PROTEIN"/>
    <property type="match status" value="1"/>
</dbReference>
<feature type="compositionally biased region" description="Polar residues" evidence="6">
    <location>
        <begin position="238"/>
        <end position="247"/>
    </location>
</feature>
<reference evidence="8" key="1">
    <citation type="journal article" date="2023" name="Science">
        <title>Genome structures resolve the early diversification of teleost fishes.</title>
        <authorList>
            <person name="Parey E."/>
            <person name="Louis A."/>
            <person name="Montfort J."/>
            <person name="Bouchez O."/>
            <person name="Roques C."/>
            <person name="Iampietro C."/>
            <person name="Lluch J."/>
            <person name="Castinel A."/>
            <person name="Donnadieu C."/>
            <person name="Desvignes T."/>
            <person name="Floi Bucao C."/>
            <person name="Jouanno E."/>
            <person name="Wen M."/>
            <person name="Mejri S."/>
            <person name="Dirks R."/>
            <person name="Jansen H."/>
            <person name="Henkel C."/>
            <person name="Chen W.J."/>
            <person name="Zahm M."/>
            <person name="Cabau C."/>
            <person name="Klopp C."/>
            <person name="Thompson A.W."/>
            <person name="Robinson-Rechavi M."/>
            <person name="Braasch I."/>
            <person name="Lecointre G."/>
            <person name="Bobe J."/>
            <person name="Postlethwait J.H."/>
            <person name="Berthelot C."/>
            <person name="Roest Crollius H."/>
            <person name="Guiguen Y."/>
        </authorList>
    </citation>
    <scope>NUCLEOTIDE SEQUENCE</scope>
    <source>
        <strain evidence="8">WJC10195</strain>
    </source>
</reference>
<dbReference type="PROSITE" id="PS00469">
    <property type="entry name" value="NDPK"/>
    <property type="match status" value="1"/>
</dbReference>
<keyword evidence="9" id="KW-1185">Reference proteome</keyword>
<dbReference type="PANTHER" id="PTHR23005:SF4">
    <property type="entry name" value="OXYGEN-REGULATED PROTEIN 1"/>
    <property type="match status" value="1"/>
</dbReference>
<dbReference type="InterPro" id="IPR036572">
    <property type="entry name" value="Doublecortin_dom_sf"/>
</dbReference>
<evidence type="ECO:0000256" key="2">
    <source>
        <dbReference type="ARBA" id="ARBA00004496"/>
    </source>
</evidence>
<feature type="region of interest" description="Disordered" evidence="6">
    <location>
        <begin position="1"/>
        <end position="26"/>
    </location>
</feature>
<feature type="compositionally biased region" description="Polar residues" evidence="6">
    <location>
        <begin position="1701"/>
        <end position="1711"/>
    </location>
</feature>
<dbReference type="InterPro" id="IPR023005">
    <property type="entry name" value="Nucleoside_diP_kinase_AS"/>
</dbReference>
<feature type="compositionally biased region" description="Basic and acidic residues" evidence="6">
    <location>
        <begin position="1431"/>
        <end position="1443"/>
    </location>
</feature>
<organism evidence="8 9">
    <name type="scientific">Synaphobranchus kaupii</name>
    <name type="common">Kaup's arrowtooth eel</name>
    <dbReference type="NCBI Taxonomy" id="118154"/>
    <lineage>
        <taxon>Eukaryota</taxon>
        <taxon>Metazoa</taxon>
        <taxon>Chordata</taxon>
        <taxon>Craniata</taxon>
        <taxon>Vertebrata</taxon>
        <taxon>Euteleostomi</taxon>
        <taxon>Actinopterygii</taxon>
        <taxon>Neopterygii</taxon>
        <taxon>Teleostei</taxon>
        <taxon>Anguilliformes</taxon>
        <taxon>Synaphobranchidae</taxon>
        <taxon>Synaphobranchus</taxon>
    </lineage>
</organism>
<accession>A0A9Q1ECW4</accession>
<dbReference type="Pfam" id="PF03607">
    <property type="entry name" value="DCX"/>
    <property type="match status" value="2"/>
</dbReference>
<dbReference type="GO" id="GO:0035082">
    <property type="term" value="P:axoneme assembly"/>
    <property type="evidence" value="ECO:0007669"/>
    <property type="project" value="TreeGrafter"/>
</dbReference>
<evidence type="ECO:0000313" key="9">
    <source>
        <dbReference type="Proteomes" id="UP001152622"/>
    </source>
</evidence>
<evidence type="ECO:0000259" key="7">
    <source>
        <dbReference type="PROSITE" id="PS50309"/>
    </source>
</evidence>
<feature type="compositionally biased region" description="Polar residues" evidence="6">
    <location>
        <begin position="261"/>
        <end position="281"/>
    </location>
</feature>
<sequence length="1731" mass="189186">MSDADPPQRNETMGRRPTVASWQPVPSDPLAPKRVCFYKSGDPQFSGFRAVISGRTFKSFDALLDGLSKKVPLPFGVRNITTPRGTHAVLSLEELEDGKSYLCSDRKKAKPIDLQAAGKRPVPWNSALPATRGRHAAQPVAGRVKRGSSVALRMPRTLTVFRNGDPSARRTIMLQSASSQSFETLLGHVSEVMQFPVVKLYTTDGRRVDGLVAFHLCSTVVAAKGHEPFRPIGYSLQKPPQSSQSASHLEPHRLQPKPRKSNSLSTKNSRNFSPSPETFLANQMNDSVSGSLVNPHCSSTVDTGALACARNTGVSAAGSDVLVPPDVDDIEKSCRINQDGSMTVEMKVRLMIKEEEVIHWTTTLSRSSTTCWPGEGTASQEPTGRGSLTSNINPSDAPDDNTGWGGTKVWLRMPVCGARHPDGEAEDGDAVPADVEKPRIRRVQTPGPRVPRKKQPPAESIQTVSDREEQENVVGASYSYMEQIAGSTVVEKCSIRPTPKPRSAAAANRSELHAAAANRSELHAAFRSSRSADVLQIESNGREVTESVLHVYEQQSCFDSYIGNAKIGSERQSVRRAVHSRTFSTDTAPCSSGNDNGRLHERPSVTSESPRESDSTLEAAVPSHRIRNNNEGRVTMETPSEFSPQETDCSESRGLCRGKKKSSEKLKVKKKASPLSLNPGGTLAEGAMGDVRGRGHEKSTSDIRHDREADEIRAEGGAEHEPGKLSKMKKKKKGIRDRDEISQSPALLLNIKHLRESTKELNLTEGKSTGEAKLNISTFAKKNLLDIQPLVRKMLVKQRSMTEEIGGGRERDEISESASMPILHSSPSAVNEYVENWLEKMQPQDITSCEEDASGAETEAKVQFQIGSDSREETEAMCDIKSAQEECPTCGHITDPLSSHAPTERSFQLGPECESHVRKNTSQSKSHICIKPMVEVPNVKKWAEALVQSGAEMPLVSAAAQEPKIKPSMEQLCSSIQSISQISHQMHPPSFEKFHSVPDFSAQVAAIFGSSSKMLIAFLSAMSLKEGIASLGRDQPSVKDSSGSEALQMVKALHKLAGMENTEELKTSLSDLYRSASSELLQSWRSFQDLSSHDDSQEGFWASEHPTLSEANLEESSNKEGYPYGFQELVKGLGISDDLQRELFRLVMGEMMNDVNRNEEPTEKSEEANSFVELETKEDYFVEPVQGIGVNAFAQSVVEDGITNFVESTEEELPAEAILEEKDHDSASAQEKEEVNNLEESVLVEGDDDFAQSAQDMSRNDAPNISVDEDSEQCKHSTLVEANYLQERRSHTGESVISAVQEKEASYMQRKACFLQMGRVSEAFQLSSTGQSKEVESMMDDAEDRVRIAKLQTGSVEREDPSTAAISRSVEIPEDLLDYVRSVLMSSSLVFSYDSRGNLRIEPESSCGRSVKDVPQYGQKQLPSPAVSELSDYRETSESDRCSSRSSMELITESEGDGSGVQPITWGSVDRLEGGNDTDLEESEKAEEYHTGSLSSDPDGRTEERGGVSRGRSPECASPPMYDDDMSDGVLIDKGRWLLKENHLIRKSPPVPCGMYGNAETTSADSGRDDVSDDIPCCSQPGTHRSPMAVLSSSELEDLAGPVMPKCSYFNMSHGSDSEPFQDELSDGSRRGIIRNMSGNGKATRTKKELGVPLSHERSETWPKKGGSLSSFASVELKMGDNKVHPQAGPSGSAHVESQPGKASNTTSQTLKEQDSLEKLHLVCGQHCPIL</sequence>
<dbReference type="Proteomes" id="UP001152622">
    <property type="component" value="Chromosome 19"/>
</dbReference>